<evidence type="ECO:0000313" key="1">
    <source>
        <dbReference type="EMBL" id="MFC3625185.1"/>
    </source>
</evidence>
<dbReference type="EMBL" id="JBHRYH010000008">
    <property type="protein sequence ID" value="MFC3625185.1"/>
    <property type="molecule type" value="Genomic_DNA"/>
</dbReference>
<reference evidence="2" key="1">
    <citation type="journal article" date="2019" name="Int. J. Syst. Evol. Microbiol.">
        <title>The Global Catalogue of Microorganisms (GCM) 10K type strain sequencing project: providing services to taxonomists for standard genome sequencing and annotation.</title>
        <authorList>
            <consortium name="The Broad Institute Genomics Platform"/>
            <consortium name="The Broad Institute Genome Sequencing Center for Infectious Disease"/>
            <person name="Wu L."/>
            <person name="Ma J."/>
        </authorList>
    </citation>
    <scope>NUCLEOTIDE SEQUENCE [LARGE SCALE GENOMIC DNA]</scope>
    <source>
        <strain evidence="2">KCTC 42195</strain>
    </source>
</reference>
<dbReference type="RefSeq" id="WP_390276717.1">
    <property type="nucleotide sequence ID" value="NZ_JBHRYH010000008.1"/>
</dbReference>
<proteinExistence type="predicted"/>
<comment type="caution">
    <text evidence="1">The sequence shown here is derived from an EMBL/GenBank/DDBJ whole genome shotgun (WGS) entry which is preliminary data.</text>
</comment>
<organism evidence="1 2">
    <name type="scientific">Vogesella amnigena</name>
    <dbReference type="NCBI Taxonomy" id="1507449"/>
    <lineage>
        <taxon>Bacteria</taxon>
        <taxon>Pseudomonadati</taxon>
        <taxon>Pseudomonadota</taxon>
        <taxon>Betaproteobacteria</taxon>
        <taxon>Neisseriales</taxon>
        <taxon>Chromobacteriaceae</taxon>
        <taxon>Vogesella</taxon>
    </lineage>
</organism>
<protein>
    <recommendedName>
        <fullName evidence="3">DNA-binding protein</fullName>
    </recommendedName>
</protein>
<evidence type="ECO:0000313" key="2">
    <source>
        <dbReference type="Proteomes" id="UP001595636"/>
    </source>
</evidence>
<accession>A0ABV7TQK4</accession>
<evidence type="ECO:0008006" key="3">
    <source>
        <dbReference type="Google" id="ProtNLM"/>
    </source>
</evidence>
<dbReference type="Proteomes" id="UP001595636">
    <property type="component" value="Unassembled WGS sequence"/>
</dbReference>
<keyword evidence="2" id="KW-1185">Reference proteome</keyword>
<sequence length="520" mass="57548">MVSSTRPIRDELLQFLEALGDFDGLDNDPITDYWRMQIVKNWHQGHFHIDKSIILHIENRATAIHPRLQLLPFLTRKGVLADYGKRILGAYSTPVPANISQITQGDLSISATAAALGLERGQVKHLVELSLLKKNCNPAKKIKIPVSEVEKLLRTLSVDTNTAYVPDGLPNKISTVNIIHNIQLGRALTAGYALAKGLSSLQFLGGGAHVMAPSSWLDVNQSASRLGVHQEIVRSLIKKKILPASHIKIGRFKKTCVKIDDLAYFEMNYSTTGNLAKLAGVNATNFSEKLMHIGKRPVTGPKIDGGLVYVFDKREISQDDLLLASSLQTYETVTGRKGKAVKENVAAAAGLTLNDAAKALGISRQMVLMLARKNIIQKVDTAHGKTMIEVTSIENILAMLQDPRFITLEAAASQLGETTRTFFSTWVMVDAIKVTNLSVWKFVPKESVDKILELKANYMTGKEAGIYLGIHSTHMRNLQRRGIVEPIVLKGRRTMHLYLRSDVENLKHSQVCDKRKSRAV</sequence>
<gene>
    <name evidence="1" type="ORF">ACFOKJ_03370</name>
</gene>
<name>A0ABV7TQK4_9NEIS</name>